<evidence type="ECO:0000313" key="4">
    <source>
        <dbReference type="Proteomes" id="UP000663829"/>
    </source>
</evidence>
<dbReference type="EMBL" id="CAJOBC010067266">
    <property type="protein sequence ID" value="CAF4230704.1"/>
    <property type="molecule type" value="Genomic_DNA"/>
</dbReference>
<evidence type="ECO:0000313" key="2">
    <source>
        <dbReference type="EMBL" id="CAF1356561.1"/>
    </source>
</evidence>
<feature type="region of interest" description="Disordered" evidence="1">
    <location>
        <begin position="1"/>
        <end position="20"/>
    </location>
</feature>
<name>A0A815HUM6_9BILA</name>
<gene>
    <name evidence="2" type="ORF">GPM918_LOCUS31168</name>
    <name evidence="3" type="ORF">SRO942_LOCUS31802</name>
</gene>
<feature type="compositionally biased region" description="Basic and acidic residues" evidence="1">
    <location>
        <begin position="8"/>
        <end position="20"/>
    </location>
</feature>
<protein>
    <submittedName>
        <fullName evidence="2">Uncharacterized protein</fullName>
    </submittedName>
</protein>
<comment type="caution">
    <text evidence="2">The sequence shown here is derived from an EMBL/GenBank/DDBJ whole genome shotgun (WGS) entry which is preliminary data.</text>
</comment>
<sequence length="201" mass="21917">MGLFNGGKNDKPAKVDKYERQYQQYYHQQKQKQQRPRSQSRYRNQLAPIGGGFNMPVGFGLQPAVQGTPQLSAPLAFQMTPQMYAGLSPYQNLGKWTPGVTATGPVPSVLPIYGGGNMMFDGFSGANKYTNPFVQGFSPMFPQFAQMGSGFPPPSFSVPFNGGYGNLNRSGINQYGSGFAGGQDGLWNNGYGSQFGYMPQF</sequence>
<reference evidence="2" key="1">
    <citation type="submission" date="2021-02" db="EMBL/GenBank/DDBJ databases">
        <authorList>
            <person name="Nowell W R."/>
        </authorList>
    </citation>
    <scope>NUCLEOTIDE SEQUENCE</scope>
</reference>
<evidence type="ECO:0000256" key="1">
    <source>
        <dbReference type="SAM" id="MobiDB-lite"/>
    </source>
</evidence>
<organism evidence="2 4">
    <name type="scientific">Didymodactylos carnosus</name>
    <dbReference type="NCBI Taxonomy" id="1234261"/>
    <lineage>
        <taxon>Eukaryota</taxon>
        <taxon>Metazoa</taxon>
        <taxon>Spiralia</taxon>
        <taxon>Gnathifera</taxon>
        <taxon>Rotifera</taxon>
        <taxon>Eurotatoria</taxon>
        <taxon>Bdelloidea</taxon>
        <taxon>Philodinida</taxon>
        <taxon>Philodinidae</taxon>
        <taxon>Didymodactylos</taxon>
    </lineage>
</organism>
<proteinExistence type="predicted"/>
<dbReference type="Proteomes" id="UP000663829">
    <property type="component" value="Unassembled WGS sequence"/>
</dbReference>
<keyword evidence="4" id="KW-1185">Reference proteome</keyword>
<evidence type="ECO:0000313" key="3">
    <source>
        <dbReference type="EMBL" id="CAF4230704.1"/>
    </source>
</evidence>
<accession>A0A815HUM6</accession>
<dbReference type="Proteomes" id="UP000681722">
    <property type="component" value="Unassembled WGS sequence"/>
</dbReference>
<dbReference type="EMBL" id="CAJNOQ010015166">
    <property type="protein sequence ID" value="CAF1356561.1"/>
    <property type="molecule type" value="Genomic_DNA"/>
</dbReference>
<dbReference type="AlphaFoldDB" id="A0A815HUM6"/>